<dbReference type="Gene3D" id="3.90.550.10">
    <property type="entry name" value="Spore Coat Polysaccharide Biosynthesis Protein SpsA, Chain A"/>
    <property type="match status" value="1"/>
</dbReference>
<name>A0A1Q2CDL3_9ACTN</name>
<accession>A0A1Q2CDL3</accession>
<dbReference type="InterPro" id="IPR025877">
    <property type="entry name" value="MobA-like_NTP_Trfase"/>
</dbReference>
<dbReference type="KEGG" id="tfl:RPIT_04770"/>
<dbReference type="SUPFAM" id="SSF53448">
    <property type="entry name" value="Nucleotide-diphospho-sugar transferases"/>
    <property type="match status" value="1"/>
</dbReference>
<protein>
    <submittedName>
        <fullName evidence="1">Uncharacterized protein</fullName>
    </submittedName>
</protein>
<dbReference type="InterPro" id="IPR050065">
    <property type="entry name" value="GlmU-like"/>
</dbReference>
<evidence type="ECO:0000313" key="2">
    <source>
        <dbReference type="Proteomes" id="UP000188324"/>
    </source>
</evidence>
<keyword evidence="2" id="KW-1185">Reference proteome</keyword>
<organism evidence="1 2">
    <name type="scientific">Tessaracoccus flavus</name>
    <dbReference type="NCBI Taxonomy" id="1610493"/>
    <lineage>
        <taxon>Bacteria</taxon>
        <taxon>Bacillati</taxon>
        <taxon>Actinomycetota</taxon>
        <taxon>Actinomycetes</taxon>
        <taxon>Propionibacteriales</taxon>
        <taxon>Propionibacteriaceae</taxon>
        <taxon>Tessaracoccus</taxon>
    </lineage>
</organism>
<dbReference type="STRING" id="1610493.RPIT_04770"/>
<evidence type="ECO:0000313" key="1">
    <source>
        <dbReference type="EMBL" id="AQP44213.1"/>
    </source>
</evidence>
<proteinExistence type="predicted"/>
<dbReference type="InterPro" id="IPR029044">
    <property type="entry name" value="Nucleotide-diphossugar_trans"/>
</dbReference>
<dbReference type="PANTHER" id="PTHR43584">
    <property type="entry name" value="NUCLEOTIDYL TRANSFERASE"/>
    <property type="match status" value="1"/>
</dbReference>
<dbReference type="EMBL" id="CP019605">
    <property type="protein sequence ID" value="AQP44213.1"/>
    <property type="molecule type" value="Genomic_DNA"/>
</dbReference>
<dbReference type="AlphaFoldDB" id="A0A1Q2CDL3"/>
<dbReference type="RefSeq" id="WP_077341142.1">
    <property type="nucleotide sequence ID" value="NZ_CP019605.1"/>
</dbReference>
<dbReference type="PANTHER" id="PTHR43584:SF8">
    <property type="entry name" value="N-ACETYLMURAMATE ALPHA-1-PHOSPHATE URIDYLYLTRANSFERASE"/>
    <property type="match status" value="1"/>
</dbReference>
<dbReference type="Pfam" id="PF12804">
    <property type="entry name" value="NTP_transf_3"/>
    <property type="match status" value="1"/>
</dbReference>
<sequence>MPISSPPAGVVLAAGLGTRLRPLTEFRPKALCPVAGVPLLDHALRRIRPFVSGSAVNAHHLADQVRRHLDGTGVHISYEEEPLGSGGAIAQLAGWIGDRDVLIHNADAWLVDDLTTLISNWDGELPRLLVTPADGVGDFGGWNYVGVSLLPNRFVRDLPTGFSGLYDEVWAGEHERGRLEFVEAHGPVVDTGTPADYLTANLLANGGESVIGEGAVVEGSVVESVVWDGCRVGRHERLVRCIRGDGGVTVQA</sequence>
<dbReference type="Proteomes" id="UP000188324">
    <property type="component" value="Chromosome"/>
</dbReference>
<reference evidence="1 2" key="1">
    <citation type="journal article" date="2016" name="Int. J. Syst. Evol. Microbiol.">
        <title>Tessaracoccus flavus sp. nov., isolated from the drainage system of a lindane-producing factory.</title>
        <authorList>
            <person name="Kumari R."/>
            <person name="Singh P."/>
            <person name="Schumann P."/>
            <person name="Lal R."/>
        </authorList>
    </citation>
    <scope>NUCLEOTIDE SEQUENCE [LARGE SCALE GENOMIC DNA]</scope>
    <source>
        <strain evidence="1 2">RP1T</strain>
    </source>
</reference>
<gene>
    <name evidence="1" type="ORF">RPIT_04770</name>
</gene>
<dbReference type="GO" id="GO:0016779">
    <property type="term" value="F:nucleotidyltransferase activity"/>
    <property type="evidence" value="ECO:0007669"/>
    <property type="project" value="UniProtKB-ARBA"/>
</dbReference>